<evidence type="ECO:0000313" key="9">
    <source>
        <dbReference type="Proteomes" id="UP000037505"/>
    </source>
</evidence>
<dbReference type="EMBL" id="JNOM01000035">
    <property type="protein sequence ID" value="KNG89233.1"/>
    <property type="molecule type" value="Genomic_DNA"/>
</dbReference>
<dbReference type="GO" id="GO:0006351">
    <property type="term" value="P:DNA-templated transcription"/>
    <property type="evidence" value="ECO:0007669"/>
    <property type="project" value="InterPro"/>
</dbReference>
<feature type="region of interest" description="Disordered" evidence="6">
    <location>
        <begin position="65"/>
        <end position="108"/>
    </location>
</feature>
<dbReference type="InterPro" id="IPR052761">
    <property type="entry name" value="Fungal_Detox/Toxin_TFs"/>
</dbReference>
<evidence type="ECO:0000256" key="4">
    <source>
        <dbReference type="ARBA" id="ARBA00023163"/>
    </source>
</evidence>
<dbReference type="GO" id="GO:0000981">
    <property type="term" value="F:DNA-binding transcription factor activity, RNA polymerase II-specific"/>
    <property type="evidence" value="ECO:0007669"/>
    <property type="project" value="InterPro"/>
</dbReference>
<dbReference type="Pfam" id="PF04082">
    <property type="entry name" value="Fungal_trans"/>
    <property type="match status" value="1"/>
</dbReference>
<evidence type="ECO:0000259" key="7">
    <source>
        <dbReference type="PROSITE" id="PS50048"/>
    </source>
</evidence>
<keyword evidence="2" id="KW-0805">Transcription regulation</keyword>
<dbReference type="InterPro" id="IPR001138">
    <property type="entry name" value="Zn2Cys6_DnaBD"/>
</dbReference>
<dbReference type="PANTHER" id="PTHR47425">
    <property type="entry name" value="FARB-RELATED"/>
    <property type="match status" value="1"/>
</dbReference>
<protein>
    <recommendedName>
        <fullName evidence="7">Zn(2)-C6 fungal-type domain-containing protein</fullName>
    </recommendedName>
</protein>
<dbReference type="STRING" id="1509407.A0A0L1JCT1"/>
<dbReference type="GO" id="GO:0003677">
    <property type="term" value="F:DNA binding"/>
    <property type="evidence" value="ECO:0007669"/>
    <property type="project" value="UniProtKB-KW"/>
</dbReference>
<evidence type="ECO:0000313" key="8">
    <source>
        <dbReference type="EMBL" id="KNG89233.1"/>
    </source>
</evidence>
<dbReference type="Pfam" id="PF00172">
    <property type="entry name" value="Zn_clus"/>
    <property type="match status" value="1"/>
</dbReference>
<sequence>MFISRSRRATRACIWCQQRKVRCDASFGGCPCSRCLQDGQLCTFRERAPRASKGLVLKRRNPASYKLKETESPESPLDPSPQTQQSHEIRPDSGGRPPSLEMSGSPAGVPMSSSNVEFSSYPFLELRSLSCLDKWDISYLGSKGCFTIPVRRILDEFVKKYFLHIHVGAPILDQAEFWQLYCQQGNRVSSHGRNLSVLVLQAMLFRSCPYVSLEALRECGFKDRPTASDAFFNRAKLLLDLKAEDQPLERAQGALLLSYQASPDDPQIGSLLLANAIQNAIILGKPPKPSDSVKKSTIKRLWWSILLRDRWISLALRRRSQLTTKDFDAENNILEEGDFTEEIQESKVYDVQTKRILFKVLQQQCRLAVVLTDMNSFIFSSWESSGMGFPSKEFPTCMGNVLKTRNRLRQWDTESRYSLSSTPSNVLHSVTSFIKMTYVYYYTAHIHLAHYEALLLEANLMFVGHSYTMQLQQTGDCLQEAVNELHDVLKYFSNMKDIEVIPLSILAFIGWPIVVAAIDAGLARNDSEAVQRQQRLNVLGTIYHALIELYDVTKFVAVGTKEILRLVTKMSGELGIRGRRPARASEAYRQRATYPTRTWKAVEAKHASGWFDLFIRYPRIYLLISTSTDYSLSSGRLPHENGLPEVLRSVASGFLGFQLPWVTKVSLGETERKAQESSVRPRDITEVDFIGPSAQLGPRTTSQTGPQMYARQQAPEHLFSPCQVTRNGQGLPGDRDEPAVAFEFLQSMPPIDAEFCLPRMNDMAYPVPWQGPLNASGISFAAGTESMDMQEQAGFRDSHGVLSAWRI</sequence>
<dbReference type="SMART" id="SM00906">
    <property type="entry name" value="Fungal_trans"/>
    <property type="match status" value="1"/>
</dbReference>
<dbReference type="GeneID" id="26803961"/>
<dbReference type="PANTHER" id="PTHR47425:SF2">
    <property type="entry name" value="FARB-RELATED"/>
    <property type="match status" value="1"/>
</dbReference>
<dbReference type="SMART" id="SM00066">
    <property type="entry name" value="GAL4"/>
    <property type="match status" value="1"/>
</dbReference>
<gene>
    <name evidence="8" type="ORF">ANOM_002157</name>
</gene>
<dbReference type="CDD" id="cd12148">
    <property type="entry name" value="fungal_TF_MHR"/>
    <property type="match status" value="1"/>
</dbReference>
<evidence type="ECO:0000256" key="3">
    <source>
        <dbReference type="ARBA" id="ARBA00023125"/>
    </source>
</evidence>
<keyword evidence="3" id="KW-0238">DNA-binding</keyword>
<feature type="domain" description="Zn(2)-C6 fungal-type" evidence="7">
    <location>
        <begin position="12"/>
        <end position="44"/>
    </location>
</feature>
<dbReference type="PROSITE" id="PS50048">
    <property type="entry name" value="ZN2_CY6_FUNGAL_2"/>
    <property type="match status" value="1"/>
</dbReference>
<evidence type="ECO:0000256" key="2">
    <source>
        <dbReference type="ARBA" id="ARBA00023015"/>
    </source>
</evidence>
<name>A0A0L1JCT1_ASPN3</name>
<evidence type="ECO:0000256" key="6">
    <source>
        <dbReference type="SAM" id="MobiDB-lite"/>
    </source>
</evidence>
<proteinExistence type="predicted"/>
<dbReference type="Proteomes" id="UP000037505">
    <property type="component" value="Unassembled WGS sequence"/>
</dbReference>
<dbReference type="InterPro" id="IPR007219">
    <property type="entry name" value="XnlR_reg_dom"/>
</dbReference>
<reference evidence="8 9" key="1">
    <citation type="submission" date="2014-06" db="EMBL/GenBank/DDBJ databases">
        <title>The Genome of the Aflatoxigenic Filamentous Fungus Aspergillus nomius.</title>
        <authorList>
            <person name="Moore M.G."/>
            <person name="Shannon B.M."/>
            <person name="Brian M.M."/>
        </authorList>
    </citation>
    <scope>NUCLEOTIDE SEQUENCE [LARGE SCALE GENOMIC DNA]</scope>
    <source>
        <strain evidence="8 9">NRRL 13137</strain>
    </source>
</reference>
<accession>A0A0L1JCT1</accession>
<keyword evidence="9" id="KW-1185">Reference proteome</keyword>
<dbReference type="CDD" id="cd00067">
    <property type="entry name" value="GAL4"/>
    <property type="match status" value="1"/>
</dbReference>
<dbReference type="GO" id="GO:0009893">
    <property type="term" value="P:positive regulation of metabolic process"/>
    <property type="evidence" value="ECO:0007669"/>
    <property type="project" value="UniProtKB-ARBA"/>
</dbReference>
<dbReference type="SUPFAM" id="SSF57701">
    <property type="entry name" value="Zn2/Cys6 DNA-binding domain"/>
    <property type="match status" value="1"/>
</dbReference>
<dbReference type="Gene3D" id="4.10.240.10">
    <property type="entry name" value="Zn(2)-C6 fungal-type DNA-binding domain"/>
    <property type="match status" value="1"/>
</dbReference>
<dbReference type="AlphaFoldDB" id="A0A0L1JCT1"/>
<keyword evidence="1" id="KW-0479">Metal-binding</keyword>
<keyword evidence="5" id="KW-0539">Nucleus</keyword>
<comment type="caution">
    <text evidence="8">The sequence shown here is derived from an EMBL/GenBank/DDBJ whole genome shotgun (WGS) entry which is preliminary data.</text>
</comment>
<evidence type="ECO:0000256" key="5">
    <source>
        <dbReference type="ARBA" id="ARBA00023242"/>
    </source>
</evidence>
<dbReference type="RefSeq" id="XP_015410156.1">
    <property type="nucleotide sequence ID" value="XM_015547414.1"/>
</dbReference>
<dbReference type="OrthoDB" id="5041285at2759"/>
<dbReference type="InterPro" id="IPR036864">
    <property type="entry name" value="Zn2-C6_fun-type_DNA-bd_sf"/>
</dbReference>
<organism evidence="8 9">
    <name type="scientific">Aspergillus nomiae NRRL (strain ATCC 15546 / NRRL 13137 / CBS 260.88 / M93)</name>
    <dbReference type="NCBI Taxonomy" id="1509407"/>
    <lineage>
        <taxon>Eukaryota</taxon>
        <taxon>Fungi</taxon>
        <taxon>Dikarya</taxon>
        <taxon>Ascomycota</taxon>
        <taxon>Pezizomycotina</taxon>
        <taxon>Eurotiomycetes</taxon>
        <taxon>Eurotiomycetidae</taxon>
        <taxon>Eurotiales</taxon>
        <taxon>Aspergillaceae</taxon>
        <taxon>Aspergillus</taxon>
        <taxon>Aspergillus subgen. Circumdati</taxon>
    </lineage>
</organism>
<evidence type="ECO:0000256" key="1">
    <source>
        <dbReference type="ARBA" id="ARBA00022723"/>
    </source>
</evidence>
<keyword evidence="4" id="KW-0804">Transcription</keyword>
<dbReference type="GO" id="GO:0008270">
    <property type="term" value="F:zinc ion binding"/>
    <property type="evidence" value="ECO:0007669"/>
    <property type="project" value="InterPro"/>
</dbReference>